<evidence type="ECO:0000313" key="2">
    <source>
        <dbReference type="EMBL" id="ERN10676.1"/>
    </source>
</evidence>
<dbReference type="Pfam" id="PF02458">
    <property type="entry name" value="Transferase"/>
    <property type="match status" value="1"/>
</dbReference>
<dbReference type="EMBL" id="KI392812">
    <property type="protein sequence ID" value="ERN10676.1"/>
    <property type="molecule type" value="Genomic_DNA"/>
</dbReference>
<sequence length="108" mass="12356">MESILHRLKSILHWLKASMSECLYHHFPLAERLASHPDGSITIHCNDAREEFVHAKAIHITLDDSLRSPYVPLVVRSFFVHSGAVCHEGRFLPLLAVQAFSFICYFIL</sequence>
<dbReference type="InterPro" id="IPR023213">
    <property type="entry name" value="CAT-like_dom_sf"/>
</dbReference>
<evidence type="ECO:0000256" key="1">
    <source>
        <dbReference type="ARBA" id="ARBA00022679"/>
    </source>
</evidence>
<gene>
    <name evidence="2" type="ORF">AMTR_s00028p00238140</name>
</gene>
<dbReference type="Gramene" id="ERN10676">
    <property type="protein sequence ID" value="ERN10676"/>
    <property type="gene ID" value="AMTR_s00028p00238140"/>
</dbReference>
<name>W1PSM1_AMBTC</name>
<dbReference type="Proteomes" id="UP000017836">
    <property type="component" value="Unassembled WGS sequence"/>
</dbReference>
<accession>W1PSM1</accession>
<dbReference type="OMA" id="CNDAREE"/>
<dbReference type="AlphaFoldDB" id="W1PSM1"/>
<reference evidence="3" key="1">
    <citation type="journal article" date="2013" name="Science">
        <title>The Amborella genome and the evolution of flowering plants.</title>
        <authorList>
            <consortium name="Amborella Genome Project"/>
        </authorList>
    </citation>
    <scope>NUCLEOTIDE SEQUENCE [LARGE SCALE GENOMIC DNA]</scope>
</reference>
<dbReference type="HOGENOM" id="CLU_2253719_0_0_1"/>
<dbReference type="Gene3D" id="3.30.559.10">
    <property type="entry name" value="Chloramphenicol acetyltransferase-like domain"/>
    <property type="match status" value="1"/>
</dbReference>
<keyword evidence="1" id="KW-0808">Transferase</keyword>
<dbReference type="InterPro" id="IPR051283">
    <property type="entry name" value="Sec_Metabolite_Acyltrans"/>
</dbReference>
<keyword evidence="3" id="KW-1185">Reference proteome</keyword>
<protein>
    <submittedName>
        <fullName evidence="2">Uncharacterized protein</fullName>
    </submittedName>
</protein>
<dbReference type="PANTHER" id="PTHR31896">
    <property type="entry name" value="FAMILY REGULATORY PROTEIN, PUTATIVE (AFU_ORTHOLOGUE AFUA_3G14730)-RELATED"/>
    <property type="match status" value="1"/>
</dbReference>
<organism evidence="2 3">
    <name type="scientific">Amborella trichopoda</name>
    <dbReference type="NCBI Taxonomy" id="13333"/>
    <lineage>
        <taxon>Eukaryota</taxon>
        <taxon>Viridiplantae</taxon>
        <taxon>Streptophyta</taxon>
        <taxon>Embryophyta</taxon>
        <taxon>Tracheophyta</taxon>
        <taxon>Spermatophyta</taxon>
        <taxon>Magnoliopsida</taxon>
        <taxon>Amborellales</taxon>
        <taxon>Amborellaceae</taxon>
        <taxon>Amborella</taxon>
    </lineage>
</organism>
<dbReference type="GO" id="GO:0016740">
    <property type="term" value="F:transferase activity"/>
    <property type="evidence" value="ECO:0007669"/>
    <property type="project" value="UniProtKB-KW"/>
</dbReference>
<proteinExistence type="predicted"/>
<dbReference type="PANTHER" id="PTHR31896:SF12">
    <property type="entry name" value="HXXXD-TYPE ACYL-TRANSFERASE FAMILY PROTEIN"/>
    <property type="match status" value="1"/>
</dbReference>
<evidence type="ECO:0000313" key="3">
    <source>
        <dbReference type="Proteomes" id="UP000017836"/>
    </source>
</evidence>